<proteinExistence type="predicted"/>
<reference evidence="1 2" key="1">
    <citation type="submission" date="2019-03" db="EMBL/GenBank/DDBJ databases">
        <title>Ruegeria lutea sp. nov., a novel strain, isolated from marine sediment, the Masan Bay, South Korea.</title>
        <authorList>
            <person name="Kim J."/>
            <person name="Kim D.-Y."/>
            <person name="Lee S.-S."/>
        </authorList>
    </citation>
    <scope>NUCLEOTIDE SEQUENCE [LARGE SCALE GENOMIC DNA]</scope>
    <source>
        <strain evidence="1 2">318-1</strain>
    </source>
</reference>
<dbReference type="AlphaFoldDB" id="A0A4V3ASN0"/>
<dbReference type="Proteomes" id="UP000295301">
    <property type="component" value="Unassembled WGS sequence"/>
</dbReference>
<gene>
    <name evidence="1" type="ORF">E1832_04045</name>
</gene>
<evidence type="ECO:0000313" key="2">
    <source>
        <dbReference type="Proteomes" id="UP000295301"/>
    </source>
</evidence>
<evidence type="ECO:0000313" key="1">
    <source>
        <dbReference type="EMBL" id="TDK51150.1"/>
    </source>
</evidence>
<sequence length="194" mass="21734">MDAKEQAAGERRVQETLIAPLEALGLARPSTATLAKFEVMKKELRQKLAYMSEDGLVTLRQWVEAHPEGRNGDRFPIPLKILARARDIEVPETGPSPLMLNVFRDVLGLTAIREGWAPELLEFITAGREWPGRWSQTKLRERADTPVRRLADIEMRLARGDRISAVEEAFRARRRAALGKCQAIADQARAKGAA</sequence>
<keyword evidence="2" id="KW-1185">Reference proteome</keyword>
<dbReference type="RefSeq" id="WP_133358453.1">
    <property type="nucleotide sequence ID" value="NZ_SMUV01000049.1"/>
</dbReference>
<dbReference type="EMBL" id="SMUV01000049">
    <property type="protein sequence ID" value="TDK51150.1"/>
    <property type="molecule type" value="Genomic_DNA"/>
</dbReference>
<dbReference type="OrthoDB" id="7778116at2"/>
<organism evidence="1 2">
    <name type="scientific">Antarcticimicrobium luteum</name>
    <dbReference type="NCBI Taxonomy" id="2547397"/>
    <lineage>
        <taxon>Bacteria</taxon>
        <taxon>Pseudomonadati</taxon>
        <taxon>Pseudomonadota</taxon>
        <taxon>Alphaproteobacteria</taxon>
        <taxon>Rhodobacterales</taxon>
        <taxon>Paracoccaceae</taxon>
        <taxon>Antarcticimicrobium</taxon>
    </lineage>
</organism>
<protein>
    <submittedName>
        <fullName evidence="1">Uncharacterized protein</fullName>
    </submittedName>
</protein>
<accession>A0A4V3ASN0</accession>
<name>A0A4V3ASN0_9RHOB</name>
<comment type="caution">
    <text evidence="1">The sequence shown here is derived from an EMBL/GenBank/DDBJ whole genome shotgun (WGS) entry which is preliminary data.</text>
</comment>